<organism evidence="1 2">
    <name type="scientific">Zhongshania antarctica</name>
    <dbReference type="NCBI Taxonomy" id="641702"/>
    <lineage>
        <taxon>Bacteria</taxon>
        <taxon>Pseudomonadati</taxon>
        <taxon>Pseudomonadota</taxon>
        <taxon>Gammaproteobacteria</taxon>
        <taxon>Cellvibrionales</taxon>
        <taxon>Spongiibacteraceae</taxon>
        <taxon>Zhongshania</taxon>
    </lineage>
</organism>
<evidence type="ECO:0000313" key="1">
    <source>
        <dbReference type="EMBL" id="MBB5189076.1"/>
    </source>
</evidence>
<accession>A0A840R9D6</accession>
<protein>
    <submittedName>
        <fullName evidence="1">Uncharacterized protein</fullName>
    </submittedName>
</protein>
<proteinExistence type="predicted"/>
<comment type="caution">
    <text evidence="1">The sequence shown here is derived from an EMBL/GenBank/DDBJ whole genome shotgun (WGS) entry which is preliminary data.</text>
</comment>
<keyword evidence="2" id="KW-1185">Reference proteome</keyword>
<evidence type="ECO:0000313" key="2">
    <source>
        <dbReference type="Proteomes" id="UP000536640"/>
    </source>
</evidence>
<sequence length="59" mass="6922">MSYKTNGYREIDVWRQRSLVYKVVDINCLRSKITRNNTPPATRKISALRGVTCFWGTEK</sequence>
<dbReference type="EMBL" id="JACHHW010000013">
    <property type="protein sequence ID" value="MBB5189076.1"/>
    <property type="molecule type" value="Genomic_DNA"/>
</dbReference>
<reference evidence="1 2" key="1">
    <citation type="submission" date="2020-08" db="EMBL/GenBank/DDBJ databases">
        <title>Genomic Encyclopedia of Type Strains, Phase IV (KMG-IV): sequencing the most valuable type-strain genomes for metagenomic binning, comparative biology and taxonomic classification.</title>
        <authorList>
            <person name="Goeker M."/>
        </authorList>
    </citation>
    <scope>NUCLEOTIDE SEQUENCE [LARGE SCALE GENOMIC DNA]</scope>
    <source>
        <strain evidence="1 2">DSM 25701</strain>
    </source>
</reference>
<name>A0A840R9D6_9GAMM</name>
<dbReference type="Proteomes" id="UP000536640">
    <property type="component" value="Unassembled WGS sequence"/>
</dbReference>
<dbReference type="AlphaFoldDB" id="A0A840R9D6"/>
<gene>
    <name evidence="1" type="ORF">HNQ57_003376</name>
</gene>